<feature type="transmembrane region" description="Helical" evidence="11">
    <location>
        <begin position="316"/>
        <end position="343"/>
    </location>
</feature>
<keyword evidence="4 11" id="KW-0808">Transferase</keyword>
<protein>
    <recommendedName>
        <fullName evidence="11">Peptidoglycan glycosyltransferase MrdB</fullName>
        <shortName evidence="11">PGT</shortName>
        <ecNumber evidence="11">2.4.99.28</ecNumber>
    </recommendedName>
    <alternativeName>
        <fullName evidence="11">Cell elongation protein RodA</fullName>
    </alternativeName>
    <alternativeName>
        <fullName evidence="11">Cell wall polymerase</fullName>
    </alternativeName>
    <alternativeName>
        <fullName evidence="11">Peptidoglycan polymerase</fullName>
        <shortName evidence="11">PG polymerase</shortName>
    </alternativeName>
</protein>
<dbReference type="HAMAP" id="MF_02079">
    <property type="entry name" value="PGT_RodA"/>
    <property type="match status" value="1"/>
</dbReference>
<keyword evidence="10 11" id="KW-0961">Cell wall biogenesis/degradation</keyword>
<dbReference type="EC" id="2.4.99.28" evidence="11"/>
<keyword evidence="7 11" id="KW-0573">Peptidoglycan synthesis</keyword>
<dbReference type="GO" id="GO:0032153">
    <property type="term" value="C:cell division site"/>
    <property type="evidence" value="ECO:0007669"/>
    <property type="project" value="TreeGrafter"/>
</dbReference>
<comment type="caution">
    <text evidence="12">The sequence shown here is derived from an EMBL/GenBank/DDBJ whole genome shotgun (WGS) entry which is preliminary data.</text>
</comment>
<organism evidence="12 13">
    <name type="scientific">Asticcacaulis benevestitus DSM 16100 = ATCC BAA-896</name>
    <dbReference type="NCBI Taxonomy" id="1121022"/>
    <lineage>
        <taxon>Bacteria</taxon>
        <taxon>Pseudomonadati</taxon>
        <taxon>Pseudomonadota</taxon>
        <taxon>Alphaproteobacteria</taxon>
        <taxon>Caulobacterales</taxon>
        <taxon>Caulobacteraceae</taxon>
        <taxon>Asticcacaulis</taxon>
    </lineage>
</organism>
<keyword evidence="3 11" id="KW-0328">Glycosyltransferase</keyword>
<dbReference type="UniPathway" id="UPA00219"/>
<sequence>MVDSALSRPGQRERYDSKLAQVDWLFVGLLCALTGIGIIMLYSVGGMTWGGPGWAYKQLIFFSVCLVMMCGLSLLDLRVWLMGAYWFYGASLLLLIAVEAVGAVRMGAQRWLSIGGFTFQPSEFMKLAIVLALARFYHECSAKDANLSWKLLIPAAMIGVPATLVMHQPDLGTAVLISLTGASVMILAGLNWKIIAAAAASAPVAVFLAFQYALHDYQKKRILTFLNPEGDPSGDGYHILQSKIAMGSGGLLGKGLGLGSQSQLNFLPEKHTDFIMAAVCEELGFAGGFTIFLLYALIILMALRMASLSHSHFGRLAAAGATATFALYVLINGAMVMGMFPVVGVPMPLVSYGGSAMLMVMTGFGVVLGVKVHRYQELPRQASIFSRFE</sequence>
<dbReference type="GO" id="GO:0005886">
    <property type="term" value="C:plasma membrane"/>
    <property type="evidence" value="ECO:0007669"/>
    <property type="project" value="UniProtKB-SubCell"/>
</dbReference>
<gene>
    <name evidence="11" type="primary">mrdB</name>
    <name evidence="11" type="synonym">rodA</name>
    <name evidence="12" type="ORF">ABENE_00400</name>
</gene>
<comment type="function">
    <text evidence="11">Peptidoglycan polymerase that is essential for cell wall elongation.</text>
</comment>
<feature type="transmembrane region" description="Helical" evidence="11">
    <location>
        <begin position="195"/>
        <end position="214"/>
    </location>
</feature>
<dbReference type="AlphaFoldDB" id="V4Q9S4"/>
<dbReference type="RefSeq" id="WP_018081196.1">
    <property type="nucleotide sequence ID" value="NZ_AQWM01000004.1"/>
</dbReference>
<keyword evidence="11" id="KW-0997">Cell inner membrane</keyword>
<evidence type="ECO:0000256" key="3">
    <source>
        <dbReference type="ARBA" id="ARBA00022676"/>
    </source>
</evidence>
<dbReference type="NCBIfam" id="TIGR02210">
    <property type="entry name" value="rodA_shape"/>
    <property type="match status" value="1"/>
</dbReference>
<dbReference type="GO" id="GO:0015648">
    <property type="term" value="F:lipid-linked peptidoglycan transporter activity"/>
    <property type="evidence" value="ECO:0007669"/>
    <property type="project" value="TreeGrafter"/>
</dbReference>
<feature type="transmembrane region" description="Helical" evidence="11">
    <location>
        <begin position="349"/>
        <end position="370"/>
    </location>
</feature>
<keyword evidence="5 11" id="KW-0812">Transmembrane</keyword>
<evidence type="ECO:0000256" key="6">
    <source>
        <dbReference type="ARBA" id="ARBA00022960"/>
    </source>
</evidence>
<dbReference type="eggNOG" id="COG0772">
    <property type="taxonomic scope" value="Bacteria"/>
</dbReference>
<feature type="transmembrane region" description="Helical" evidence="11">
    <location>
        <begin position="85"/>
        <end position="104"/>
    </location>
</feature>
<keyword evidence="13" id="KW-1185">Reference proteome</keyword>
<feature type="transmembrane region" description="Helical" evidence="11">
    <location>
        <begin position="171"/>
        <end position="188"/>
    </location>
</feature>
<evidence type="ECO:0000256" key="4">
    <source>
        <dbReference type="ARBA" id="ARBA00022679"/>
    </source>
</evidence>
<dbReference type="PANTHER" id="PTHR30474:SF1">
    <property type="entry name" value="PEPTIDOGLYCAN GLYCOSYLTRANSFERASE MRDB"/>
    <property type="match status" value="1"/>
</dbReference>
<dbReference type="InterPro" id="IPR001182">
    <property type="entry name" value="FtsW/RodA"/>
</dbReference>
<evidence type="ECO:0000256" key="2">
    <source>
        <dbReference type="ARBA" id="ARBA00022475"/>
    </source>
</evidence>
<comment type="catalytic activity">
    <reaction evidence="11">
        <text>[GlcNAc-(1-&gt;4)-Mur2Ac(oyl-L-Ala-gamma-D-Glu-L-Lys-D-Ala-D-Ala)](n)-di-trans,octa-cis-undecaprenyl diphosphate + beta-D-GlcNAc-(1-&gt;4)-Mur2Ac(oyl-L-Ala-gamma-D-Glu-L-Lys-D-Ala-D-Ala)-di-trans,octa-cis-undecaprenyl diphosphate = [GlcNAc-(1-&gt;4)-Mur2Ac(oyl-L-Ala-gamma-D-Glu-L-Lys-D-Ala-D-Ala)](n+1)-di-trans,octa-cis-undecaprenyl diphosphate + di-trans,octa-cis-undecaprenyl diphosphate + H(+)</text>
        <dbReference type="Rhea" id="RHEA:23708"/>
        <dbReference type="Rhea" id="RHEA-COMP:9602"/>
        <dbReference type="Rhea" id="RHEA-COMP:9603"/>
        <dbReference type="ChEBI" id="CHEBI:15378"/>
        <dbReference type="ChEBI" id="CHEBI:58405"/>
        <dbReference type="ChEBI" id="CHEBI:60033"/>
        <dbReference type="ChEBI" id="CHEBI:78435"/>
        <dbReference type="EC" id="2.4.99.28"/>
    </reaction>
</comment>
<reference evidence="12 13" key="1">
    <citation type="journal article" date="2014" name="Nature">
        <title>Sequential evolution of bacterial morphology by co-option of a developmental regulator.</title>
        <authorList>
            <person name="Jiang C."/>
            <person name="Brown P.J."/>
            <person name="Ducret A."/>
            <person name="Brun Y.V."/>
        </authorList>
    </citation>
    <scope>NUCLEOTIDE SEQUENCE [LARGE SCALE GENOMIC DNA]</scope>
    <source>
        <strain evidence="12 13">DSM 16100</strain>
    </source>
</reference>
<keyword evidence="6 11" id="KW-0133">Cell shape</keyword>
<keyword evidence="9 11" id="KW-0472">Membrane</keyword>
<dbReference type="EMBL" id="AWGB01000001">
    <property type="protein sequence ID" value="ESQ94585.1"/>
    <property type="molecule type" value="Genomic_DNA"/>
</dbReference>
<name>V4Q9S4_9CAUL</name>
<keyword evidence="8 11" id="KW-1133">Transmembrane helix</keyword>
<dbReference type="STRING" id="1121022.GCA_000376105_01528"/>
<accession>V4Q9S4</accession>
<evidence type="ECO:0000256" key="5">
    <source>
        <dbReference type="ARBA" id="ARBA00022692"/>
    </source>
</evidence>
<comment type="similarity">
    <text evidence="11">Belongs to the SEDS family. MrdB/RodA subfamily.</text>
</comment>
<feature type="transmembrane region" description="Helical" evidence="11">
    <location>
        <begin position="24"/>
        <end position="47"/>
    </location>
</feature>
<evidence type="ECO:0000256" key="7">
    <source>
        <dbReference type="ARBA" id="ARBA00022984"/>
    </source>
</evidence>
<dbReference type="InterPro" id="IPR011923">
    <property type="entry name" value="RodA/MrdB"/>
</dbReference>
<evidence type="ECO:0000313" key="13">
    <source>
        <dbReference type="Proteomes" id="UP000017837"/>
    </source>
</evidence>
<feature type="transmembrane region" description="Helical" evidence="11">
    <location>
        <begin position="59"/>
        <end position="79"/>
    </location>
</feature>
<dbReference type="GO" id="GO:0008955">
    <property type="term" value="F:peptidoglycan glycosyltransferase activity"/>
    <property type="evidence" value="ECO:0007669"/>
    <property type="project" value="UniProtKB-UniRule"/>
</dbReference>
<dbReference type="GO" id="GO:0008360">
    <property type="term" value="P:regulation of cell shape"/>
    <property type="evidence" value="ECO:0007669"/>
    <property type="project" value="UniProtKB-KW"/>
</dbReference>
<proteinExistence type="inferred from homology"/>
<dbReference type="InterPro" id="IPR018365">
    <property type="entry name" value="Cell_cycle_FtsW-rel_CS"/>
</dbReference>
<dbReference type="PATRIC" id="fig|1121022.4.peg.79"/>
<dbReference type="PROSITE" id="PS00428">
    <property type="entry name" value="FTSW_RODA_SPOVE"/>
    <property type="match status" value="1"/>
</dbReference>
<evidence type="ECO:0000256" key="11">
    <source>
        <dbReference type="HAMAP-Rule" id="MF_02079"/>
    </source>
</evidence>
<dbReference type="OrthoDB" id="9768187at2"/>
<evidence type="ECO:0000256" key="1">
    <source>
        <dbReference type="ARBA" id="ARBA00004141"/>
    </source>
</evidence>
<evidence type="ECO:0000313" key="12">
    <source>
        <dbReference type="EMBL" id="ESQ94585.1"/>
    </source>
</evidence>
<feature type="transmembrane region" description="Helical" evidence="11">
    <location>
        <begin position="283"/>
        <end position="304"/>
    </location>
</feature>
<dbReference type="Proteomes" id="UP000017837">
    <property type="component" value="Unassembled WGS sequence"/>
</dbReference>
<feature type="transmembrane region" description="Helical" evidence="11">
    <location>
        <begin position="147"/>
        <end position="165"/>
    </location>
</feature>
<evidence type="ECO:0000256" key="10">
    <source>
        <dbReference type="ARBA" id="ARBA00023316"/>
    </source>
</evidence>
<dbReference type="GO" id="GO:0051301">
    <property type="term" value="P:cell division"/>
    <property type="evidence" value="ECO:0007669"/>
    <property type="project" value="InterPro"/>
</dbReference>
<keyword evidence="2 11" id="KW-1003">Cell membrane</keyword>
<evidence type="ECO:0000256" key="8">
    <source>
        <dbReference type="ARBA" id="ARBA00022989"/>
    </source>
</evidence>
<dbReference type="PANTHER" id="PTHR30474">
    <property type="entry name" value="CELL CYCLE PROTEIN"/>
    <property type="match status" value="1"/>
</dbReference>
<comment type="subcellular location">
    <subcellularLocation>
        <location evidence="11">Cell inner membrane</location>
        <topology evidence="11">Multi-pass membrane protein</topology>
    </subcellularLocation>
    <subcellularLocation>
        <location evidence="1">Membrane</location>
        <topology evidence="1">Multi-pass membrane protein</topology>
    </subcellularLocation>
</comment>
<dbReference type="GO" id="GO:0009252">
    <property type="term" value="P:peptidoglycan biosynthetic process"/>
    <property type="evidence" value="ECO:0007669"/>
    <property type="project" value="UniProtKB-UniRule"/>
</dbReference>
<dbReference type="GO" id="GO:0071555">
    <property type="term" value="P:cell wall organization"/>
    <property type="evidence" value="ECO:0007669"/>
    <property type="project" value="UniProtKB-KW"/>
</dbReference>
<evidence type="ECO:0000256" key="9">
    <source>
        <dbReference type="ARBA" id="ARBA00023136"/>
    </source>
</evidence>
<dbReference type="Pfam" id="PF01098">
    <property type="entry name" value="FTSW_RODA_SPOVE"/>
    <property type="match status" value="1"/>
</dbReference>
<comment type="pathway">
    <text evidence="11">Cell wall biogenesis; peptidoglycan biosynthesis.</text>
</comment>